<protein>
    <submittedName>
        <fullName evidence="1">Uncharacterized protein</fullName>
    </submittedName>
</protein>
<name>A0A9Q1B7I5_9SAUR</name>
<feature type="non-terminal residue" evidence="1">
    <location>
        <position position="151"/>
    </location>
</feature>
<dbReference type="OrthoDB" id="427480at2759"/>
<keyword evidence="2" id="KW-1185">Reference proteome</keyword>
<evidence type="ECO:0000313" key="2">
    <source>
        <dbReference type="Proteomes" id="UP001142489"/>
    </source>
</evidence>
<organism evidence="1 2">
    <name type="scientific">Phrynocephalus forsythii</name>
    <dbReference type="NCBI Taxonomy" id="171643"/>
    <lineage>
        <taxon>Eukaryota</taxon>
        <taxon>Metazoa</taxon>
        <taxon>Chordata</taxon>
        <taxon>Craniata</taxon>
        <taxon>Vertebrata</taxon>
        <taxon>Euteleostomi</taxon>
        <taxon>Lepidosauria</taxon>
        <taxon>Squamata</taxon>
        <taxon>Bifurcata</taxon>
        <taxon>Unidentata</taxon>
        <taxon>Episquamata</taxon>
        <taxon>Toxicofera</taxon>
        <taxon>Iguania</taxon>
        <taxon>Acrodonta</taxon>
        <taxon>Agamidae</taxon>
        <taxon>Agaminae</taxon>
        <taxon>Phrynocephalus</taxon>
    </lineage>
</organism>
<reference evidence="1" key="1">
    <citation type="journal article" date="2023" name="DNA Res.">
        <title>Chromosome-level genome assembly of Phrynocephalus forsythii using third-generation DNA sequencing and Hi-C analysis.</title>
        <authorList>
            <person name="Qi Y."/>
            <person name="Zhao W."/>
            <person name="Zhao Y."/>
            <person name="Niu C."/>
            <person name="Cao S."/>
            <person name="Zhang Y."/>
        </authorList>
    </citation>
    <scope>NUCLEOTIDE SEQUENCE</scope>
    <source>
        <tissue evidence="1">Muscle</tissue>
    </source>
</reference>
<proteinExistence type="predicted"/>
<evidence type="ECO:0000313" key="1">
    <source>
        <dbReference type="EMBL" id="KAJ7345048.1"/>
    </source>
</evidence>
<dbReference type="Proteomes" id="UP001142489">
    <property type="component" value="Unassembled WGS sequence"/>
</dbReference>
<sequence>MMTLSVNPQLGLADHALGLWKHPGSGPFADIPVTSHVLAVKLGRCHSKEKKQRIKQPGQGVAKEQQRQKPATTLLIRLAVILLLCGGCENIIYRRRRLPFLHATARPASDALQRPTKWLLLVTTLRRYTVHLRSAERLRNLCCRNRGTFIK</sequence>
<dbReference type="EMBL" id="JAPFRF010000001">
    <property type="protein sequence ID" value="KAJ7345048.1"/>
    <property type="molecule type" value="Genomic_DNA"/>
</dbReference>
<dbReference type="AlphaFoldDB" id="A0A9Q1B7I5"/>
<gene>
    <name evidence="1" type="ORF">JRQ81_000998</name>
</gene>
<accession>A0A9Q1B7I5</accession>
<comment type="caution">
    <text evidence="1">The sequence shown here is derived from an EMBL/GenBank/DDBJ whole genome shotgun (WGS) entry which is preliminary data.</text>
</comment>